<protein>
    <submittedName>
        <fullName evidence="2">Uncharacterized protein</fullName>
    </submittedName>
</protein>
<dbReference type="Proteomes" id="UP000032702">
    <property type="component" value="Unassembled WGS sequence"/>
</dbReference>
<proteinExistence type="predicted"/>
<feature type="region of interest" description="Disordered" evidence="1">
    <location>
        <begin position="52"/>
        <end position="84"/>
    </location>
</feature>
<evidence type="ECO:0000313" key="3">
    <source>
        <dbReference type="Proteomes" id="UP000032702"/>
    </source>
</evidence>
<evidence type="ECO:0000313" key="2">
    <source>
        <dbReference type="EMBL" id="EAU64209.1"/>
    </source>
</evidence>
<dbReference type="EMBL" id="AAMD01000126">
    <property type="protein sequence ID" value="EAU64209.1"/>
    <property type="molecule type" value="Genomic_DNA"/>
</dbReference>
<reference evidence="2 3" key="1">
    <citation type="submission" date="2006-04" db="EMBL/GenBank/DDBJ databases">
        <authorList>
            <person name="Nierman W.C."/>
        </authorList>
    </citation>
    <scope>NUCLEOTIDE SEQUENCE [LARGE SCALE GENOMIC DNA]</scope>
    <source>
        <strain evidence="2 3">DW4/3-1</strain>
    </source>
</reference>
<comment type="caution">
    <text evidence="2">The sequence shown here is derived from an EMBL/GenBank/DDBJ whole genome shotgun (WGS) entry which is preliminary data.</text>
</comment>
<evidence type="ECO:0000256" key="1">
    <source>
        <dbReference type="SAM" id="MobiDB-lite"/>
    </source>
</evidence>
<sequence>MVEGGRPHRSTARACLLNGRRLKPPLPRIPRWLESKGGFPLACRCPFAPSVRPAPRQETLPTMPPPSKQQTAPEPEPLPTPSYPAIEGFIERASAEEIQSFFTPIKEELGALKGPKAEQGKKVQAALASAEELLGLLLETRERLVAESQGNKGRR</sequence>
<name>Q08UQ9_STIAD</name>
<gene>
    <name evidence="2" type="ORF">STIAU_4350</name>
</gene>
<dbReference type="AlphaFoldDB" id="Q08UQ9"/>
<organism evidence="2 3">
    <name type="scientific">Stigmatella aurantiaca (strain DW4/3-1)</name>
    <dbReference type="NCBI Taxonomy" id="378806"/>
    <lineage>
        <taxon>Bacteria</taxon>
        <taxon>Pseudomonadati</taxon>
        <taxon>Myxococcota</taxon>
        <taxon>Myxococcia</taxon>
        <taxon>Myxococcales</taxon>
        <taxon>Cystobacterineae</taxon>
        <taxon>Archangiaceae</taxon>
        <taxon>Stigmatella</taxon>
    </lineage>
</organism>
<accession>Q08UQ9</accession>